<evidence type="ECO:0000313" key="2">
    <source>
        <dbReference type="Proteomes" id="UP001187192"/>
    </source>
</evidence>
<evidence type="ECO:0000313" key="1">
    <source>
        <dbReference type="EMBL" id="GMN69196.1"/>
    </source>
</evidence>
<dbReference type="AlphaFoldDB" id="A0AA88EB70"/>
<proteinExistence type="predicted"/>
<sequence>MLREYLPPMRTATPSCIMFPANMPNFDFKLGMVQLLPTFHELESENPYVHIREFEEVVATFNNRADVANTVRLKFFPFSLKVKDPEKAFEYVNELAEKAQLKPLTWQIESFKIKEGRGIHTIPKAESREPCIICGGVEHKHKIVLLSAK</sequence>
<gene>
    <name evidence="1" type="ORF">TIFTF001_038249</name>
</gene>
<accession>A0AA88EB70</accession>
<organism evidence="1 2">
    <name type="scientific">Ficus carica</name>
    <name type="common">Common fig</name>
    <dbReference type="NCBI Taxonomy" id="3494"/>
    <lineage>
        <taxon>Eukaryota</taxon>
        <taxon>Viridiplantae</taxon>
        <taxon>Streptophyta</taxon>
        <taxon>Embryophyta</taxon>
        <taxon>Tracheophyta</taxon>
        <taxon>Spermatophyta</taxon>
        <taxon>Magnoliopsida</taxon>
        <taxon>eudicotyledons</taxon>
        <taxon>Gunneridae</taxon>
        <taxon>Pentapetalae</taxon>
        <taxon>rosids</taxon>
        <taxon>fabids</taxon>
        <taxon>Rosales</taxon>
        <taxon>Moraceae</taxon>
        <taxon>Ficeae</taxon>
        <taxon>Ficus</taxon>
    </lineage>
</organism>
<evidence type="ECO:0008006" key="3">
    <source>
        <dbReference type="Google" id="ProtNLM"/>
    </source>
</evidence>
<dbReference type="Proteomes" id="UP001187192">
    <property type="component" value="Unassembled WGS sequence"/>
</dbReference>
<keyword evidence="2" id="KW-1185">Reference proteome</keyword>
<reference evidence="1" key="1">
    <citation type="submission" date="2023-07" db="EMBL/GenBank/DDBJ databases">
        <title>draft genome sequence of fig (Ficus carica).</title>
        <authorList>
            <person name="Takahashi T."/>
            <person name="Nishimura K."/>
        </authorList>
    </citation>
    <scope>NUCLEOTIDE SEQUENCE</scope>
</reference>
<name>A0AA88EB70_FICCA</name>
<comment type="caution">
    <text evidence="1">The sequence shown here is derived from an EMBL/GenBank/DDBJ whole genome shotgun (WGS) entry which is preliminary data.</text>
</comment>
<dbReference type="EMBL" id="BTGU01000791">
    <property type="protein sequence ID" value="GMN69196.1"/>
    <property type="molecule type" value="Genomic_DNA"/>
</dbReference>
<protein>
    <recommendedName>
        <fullName evidence="3">Retrotransposon gag protein</fullName>
    </recommendedName>
</protein>